<evidence type="ECO:0000256" key="1">
    <source>
        <dbReference type="SAM" id="MobiDB-lite"/>
    </source>
</evidence>
<dbReference type="EMBL" id="CAJMWX010001103">
    <property type="protein sequence ID" value="CAE6467635.1"/>
    <property type="molecule type" value="Genomic_DNA"/>
</dbReference>
<dbReference type="InterPro" id="IPR009210">
    <property type="entry name" value="ASCC1"/>
</dbReference>
<dbReference type="Gene3D" id="3.90.1140.10">
    <property type="entry name" value="Cyclic phosphodiesterase"/>
    <property type="match status" value="1"/>
</dbReference>
<organism evidence="3 4">
    <name type="scientific">Rhizoctonia solani</name>
    <dbReference type="NCBI Taxonomy" id="456999"/>
    <lineage>
        <taxon>Eukaryota</taxon>
        <taxon>Fungi</taxon>
        <taxon>Dikarya</taxon>
        <taxon>Basidiomycota</taxon>
        <taxon>Agaricomycotina</taxon>
        <taxon>Agaricomycetes</taxon>
        <taxon>Cantharellales</taxon>
        <taxon>Ceratobasidiaceae</taxon>
        <taxon>Rhizoctonia</taxon>
    </lineage>
</organism>
<gene>
    <name evidence="3" type="ORF">RDB_LOCUS101398</name>
</gene>
<sequence>MAEAVVHTHGSLGRGSNRGARRGGRGRGSQGRTVQMRERPTHFISVPLDHLQQFTSQVSCFTDSMLAVSPPIAGLDSSIVVSPNRLHLTLGVMNLASEEHQSAQPEASASKEAKTPQKSIADALAVLSSLKPDIESALKGQPLQLCLNEFNVMRRSSAGEADVMYIGPATAGTQTKEHMQSVGVLETVNRRFIEEGFITDTRPLKVGRATLRAHMHLVHVLIVRHKVALYYIEHVISQTSK</sequence>
<dbReference type="GO" id="GO:0006307">
    <property type="term" value="P:DNA alkylation repair"/>
    <property type="evidence" value="ECO:0007669"/>
    <property type="project" value="InterPro"/>
</dbReference>
<evidence type="ECO:0000259" key="2">
    <source>
        <dbReference type="Pfam" id="PF10469"/>
    </source>
</evidence>
<dbReference type="PANTHER" id="PTHR13360">
    <property type="entry name" value="ACTIVATING SIGNAL COINTEGRATOR 1 COMPLEX SUBUNIT 1"/>
    <property type="match status" value="1"/>
</dbReference>
<evidence type="ECO:0000313" key="3">
    <source>
        <dbReference type="EMBL" id="CAE6467635.1"/>
    </source>
</evidence>
<reference evidence="3" key="1">
    <citation type="submission" date="2021-01" db="EMBL/GenBank/DDBJ databases">
        <authorList>
            <person name="Kaushik A."/>
        </authorList>
    </citation>
    <scope>NUCLEOTIDE SEQUENCE</scope>
    <source>
        <strain evidence="3">AG4-R118</strain>
    </source>
</reference>
<evidence type="ECO:0000313" key="4">
    <source>
        <dbReference type="Proteomes" id="UP000663888"/>
    </source>
</evidence>
<feature type="region of interest" description="Disordered" evidence="1">
    <location>
        <begin position="1"/>
        <end position="35"/>
    </location>
</feature>
<accession>A0A8H3GVH1</accession>
<feature type="domain" description="A-kinase anchor protein 7-like phosphoesterase" evidence="2">
    <location>
        <begin position="40"/>
        <end position="215"/>
    </location>
</feature>
<dbReference type="GO" id="GO:0005634">
    <property type="term" value="C:nucleus"/>
    <property type="evidence" value="ECO:0007669"/>
    <property type="project" value="TreeGrafter"/>
</dbReference>
<dbReference type="InterPro" id="IPR019510">
    <property type="entry name" value="AKAP7-like_phosphoesterase"/>
</dbReference>
<dbReference type="Proteomes" id="UP000663888">
    <property type="component" value="Unassembled WGS sequence"/>
</dbReference>
<name>A0A8H3GVH1_9AGAM</name>
<dbReference type="PANTHER" id="PTHR13360:SF1">
    <property type="entry name" value="ACTIVATING SIGNAL COINTEGRATOR 1 COMPLEX SUBUNIT 1"/>
    <property type="match status" value="1"/>
</dbReference>
<protein>
    <recommendedName>
        <fullName evidence="2">A-kinase anchor protein 7-like phosphoesterase domain-containing protein</fullName>
    </recommendedName>
</protein>
<dbReference type="AlphaFoldDB" id="A0A8H3GVH1"/>
<comment type="caution">
    <text evidence="3">The sequence shown here is derived from an EMBL/GenBank/DDBJ whole genome shotgun (WGS) entry which is preliminary data.</text>
</comment>
<proteinExistence type="predicted"/>
<dbReference type="GO" id="GO:0006355">
    <property type="term" value="P:regulation of DNA-templated transcription"/>
    <property type="evidence" value="ECO:0007669"/>
    <property type="project" value="TreeGrafter"/>
</dbReference>
<dbReference type="Pfam" id="PF10469">
    <property type="entry name" value="AKAP7_NLS"/>
    <property type="match status" value="1"/>
</dbReference>